<dbReference type="RefSeq" id="WP_073402572.1">
    <property type="nucleotide sequence ID" value="NZ_FQTV01000012.1"/>
</dbReference>
<organism evidence="1 2">
    <name type="scientific">Bacteroides luti</name>
    <dbReference type="NCBI Taxonomy" id="1297750"/>
    <lineage>
        <taxon>Bacteria</taxon>
        <taxon>Pseudomonadati</taxon>
        <taxon>Bacteroidota</taxon>
        <taxon>Bacteroidia</taxon>
        <taxon>Bacteroidales</taxon>
        <taxon>Bacteroidaceae</taxon>
        <taxon>Bacteroides</taxon>
    </lineage>
</organism>
<keyword evidence="2" id="KW-1185">Reference proteome</keyword>
<reference evidence="1 2" key="1">
    <citation type="submission" date="2016-11" db="EMBL/GenBank/DDBJ databases">
        <authorList>
            <person name="Jaros S."/>
            <person name="Januszkiewicz K."/>
            <person name="Wedrychowicz H."/>
        </authorList>
    </citation>
    <scope>NUCLEOTIDE SEQUENCE [LARGE SCALE GENOMIC DNA]</scope>
    <source>
        <strain evidence="1 2">DSM 26991</strain>
    </source>
</reference>
<gene>
    <name evidence="1" type="ORF">SAMN05444405_11225</name>
</gene>
<evidence type="ECO:0008006" key="3">
    <source>
        <dbReference type="Google" id="ProtNLM"/>
    </source>
</evidence>
<sequence length="193" mass="22564">MEEEIKMAETVMLIDASFLNFVTEDIKKNFERMLNRELQEMDLSHLFTYLALDAGIVEGQNEIQIFFIYDKNSAQLVHAQPSDLEQELNSVAFSNEFGEFCFNTFQPEDMASREDLFLESMKVVADAKGVKRMIVLSFNEEYGDKVNDILKDVKEREIIQFRMNEPEDDINYRWEMLAYPVMQALGIRGDELQ</sequence>
<dbReference type="EMBL" id="FQTV01000012">
    <property type="protein sequence ID" value="SHF68585.1"/>
    <property type="molecule type" value="Genomic_DNA"/>
</dbReference>
<accession>A0A1M5DNW3</accession>
<dbReference type="OrthoDB" id="1043421at2"/>
<proteinExistence type="predicted"/>
<evidence type="ECO:0000313" key="1">
    <source>
        <dbReference type="EMBL" id="SHF68585.1"/>
    </source>
</evidence>
<dbReference type="STRING" id="1297750.SAMN05444405_11225"/>
<evidence type="ECO:0000313" key="2">
    <source>
        <dbReference type="Proteomes" id="UP000184509"/>
    </source>
</evidence>
<protein>
    <recommendedName>
        <fullName evidence="3">L-selectin</fullName>
    </recommendedName>
</protein>
<name>A0A1M5DNW3_9BACE</name>
<dbReference type="Proteomes" id="UP000184509">
    <property type="component" value="Unassembled WGS sequence"/>
</dbReference>
<dbReference type="Pfam" id="PF20326">
    <property type="entry name" value="DUF6621"/>
    <property type="match status" value="1"/>
</dbReference>
<dbReference type="AlphaFoldDB" id="A0A1M5DNW3"/>
<dbReference type="InterPro" id="IPR046729">
    <property type="entry name" value="DUF6621"/>
</dbReference>